<dbReference type="AlphaFoldDB" id="A0A0G3GB61"/>
<sequence>MGLQYCDPLINHVKTAYIYIILDRNTESIHHPRIIAKILGVLTPLTKLGFLVVPIQFEF</sequence>
<reference evidence="1 2" key="1">
    <citation type="journal article" date="2015" name="Stand. Genomic Sci.">
        <title>Complete genome of Pseudomonas chlororaphis strain UFB2, a soil bacterium with antibacterial activity against bacterial canker pathogen of tomato.</title>
        <authorList>
            <person name="Deng P."/>
            <person name="Wang X."/>
            <person name="Baird S.M."/>
            <person name="Lu S.E."/>
        </authorList>
    </citation>
    <scope>NUCLEOTIDE SEQUENCE [LARGE SCALE GENOMIC DNA]</scope>
    <source>
        <strain evidence="1 2">UFB2</strain>
    </source>
</reference>
<gene>
    <name evidence="1" type="ORF">VM99_06685</name>
</gene>
<name>A0A0G3GB61_9PSED</name>
<dbReference type="Proteomes" id="UP000035212">
    <property type="component" value="Chromosome"/>
</dbReference>
<accession>A0A0G3GB61</accession>
<protein>
    <submittedName>
        <fullName evidence="1">Uncharacterized protein</fullName>
    </submittedName>
</protein>
<proteinExistence type="predicted"/>
<reference evidence="2" key="2">
    <citation type="submission" date="2015-03" db="EMBL/GenBank/DDBJ databases">
        <authorList>
            <person name="Deng P."/>
            <person name="Lu S."/>
        </authorList>
    </citation>
    <scope>NUCLEOTIDE SEQUENCE [LARGE SCALE GENOMIC DNA]</scope>
    <source>
        <strain evidence="2">UFB2</strain>
    </source>
</reference>
<organism evidence="1 2">
    <name type="scientific">Pseudomonas chlororaphis</name>
    <dbReference type="NCBI Taxonomy" id="587753"/>
    <lineage>
        <taxon>Bacteria</taxon>
        <taxon>Pseudomonadati</taxon>
        <taxon>Pseudomonadota</taxon>
        <taxon>Gammaproteobacteria</taxon>
        <taxon>Pseudomonadales</taxon>
        <taxon>Pseudomonadaceae</taxon>
        <taxon>Pseudomonas</taxon>
    </lineage>
</organism>
<dbReference type="EMBL" id="CP011020">
    <property type="protein sequence ID" value="AKJ97759.1"/>
    <property type="molecule type" value="Genomic_DNA"/>
</dbReference>
<evidence type="ECO:0000313" key="1">
    <source>
        <dbReference type="EMBL" id="AKJ97759.1"/>
    </source>
</evidence>
<evidence type="ECO:0000313" key="2">
    <source>
        <dbReference type="Proteomes" id="UP000035212"/>
    </source>
</evidence>